<dbReference type="RefSeq" id="WP_008482307.1">
    <property type="nucleotide sequence ID" value="NZ_AMRI01000001.1"/>
</dbReference>
<dbReference type="AlphaFoldDB" id="K2K4V6"/>
<evidence type="ECO:0000313" key="2">
    <source>
        <dbReference type="Proteomes" id="UP000006755"/>
    </source>
</evidence>
<sequence length="152" mass="17342">MKRDRPDPLFRKVNTKARGVHHRFGGHYRHLRNSKGAGSTKMAKDVERGLDYTPLFRFLLAKVGQLWDPVFAEAVARLDKKEPIFWLVASDLAHGEPYVRIGENSYFSGLYVDDNGILQRVAPELDETSLAPSCHCCTHTFNGKTFTQEYPF</sequence>
<dbReference type="EMBL" id="AMRI01000001">
    <property type="protein sequence ID" value="EKE77994.1"/>
    <property type="molecule type" value="Genomic_DNA"/>
</dbReference>
<dbReference type="STRING" id="745411.B3C1_01000"/>
<dbReference type="OrthoDB" id="450143at2"/>
<organism evidence="1 2">
    <name type="scientific">Gallaecimonas xiamenensis 3-C-1</name>
    <dbReference type="NCBI Taxonomy" id="745411"/>
    <lineage>
        <taxon>Bacteria</taxon>
        <taxon>Pseudomonadati</taxon>
        <taxon>Pseudomonadota</taxon>
        <taxon>Gammaproteobacteria</taxon>
        <taxon>Enterobacterales</taxon>
        <taxon>Gallaecimonadaceae</taxon>
        <taxon>Gallaecimonas</taxon>
    </lineage>
</organism>
<comment type="caution">
    <text evidence="1">The sequence shown here is derived from an EMBL/GenBank/DDBJ whole genome shotgun (WGS) entry which is preliminary data.</text>
</comment>
<proteinExistence type="predicted"/>
<name>K2K4V6_9GAMM</name>
<accession>K2K4V6</accession>
<dbReference type="eggNOG" id="ENOG50318P6">
    <property type="taxonomic scope" value="Bacteria"/>
</dbReference>
<reference evidence="1 2" key="1">
    <citation type="journal article" date="2012" name="J. Bacteriol.">
        <title>Genome Sequence of Gallaecimonas xiamenensis Type Strain 3-C-1.</title>
        <authorList>
            <person name="Lai Q."/>
            <person name="Wang L."/>
            <person name="Wang W."/>
            <person name="Shao Z."/>
        </authorList>
    </citation>
    <scope>NUCLEOTIDE SEQUENCE [LARGE SCALE GENOMIC DNA]</scope>
    <source>
        <strain evidence="1 2">3-C-1</strain>
    </source>
</reference>
<protein>
    <submittedName>
        <fullName evidence="1">Uncharacterized protein</fullName>
    </submittedName>
</protein>
<keyword evidence="2" id="KW-1185">Reference proteome</keyword>
<dbReference type="Proteomes" id="UP000006755">
    <property type="component" value="Unassembled WGS sequence"/>
</dbReference>
<dbReference type="PATRIC" id="fig|745411.4.peg.193"/>
<gene>
    <name evidence="1" type="ORF">B3C1_01000</name>
</gene>
<evidence type="ECO:0000313" key="1">
    <source>
        <dbReference type="EMBL" id="EKE77994.1"/>
    </source>
</evidence>